<evidence type="ECO:0000313" key="1">
    <source>
        <dbReference type="EMBL" id="APA20320.1"/>
    </source>
</evidence>
<protein>
    <submittedName>
        <fullName evidence="1">Uncharacterized protein</fullName>
    </submittedName>
</protein>
<reference evidence="1" key="1">
    <citation type="submission" date="2015-10" db="EMBL/GenBank/DDBJ databases">
        <title>The patterns of DNA cytosine methylation of different tissues and organs in poplar.</title>
        <authorList>
            <person name="Zhang D."/>
            <person name="Wang Q."/>
        </authorList>
    </citation>
    <scope>NUCLEOTIDE SEQUENCE</scope>
</reference>
<sequence>MVAFLKLRNSSFEHFSSKSVRVEEDEEKKKNQVLQGRHGKRHAWQILWKTMKYSFEQENTSNLCSTKIQKPDSSEVSILKF</sequence>
<dbReference type="EMBL" id="KT972585">
    <property type="protein sequence ID" value="APA20320.1"/>
    <property type="molecule type" value="Genomic_DNA"/>
</dbReference>
<dbReference type="AlphaFoldDB" id="A0A1I9W0I6"/>
<name>A0A1I9W0I6_POPTO</name>
<proteinExistence type="predicted"/>
<organism evidence="1">
    <name type="scientific">Populus tomentosa</name>
    <name type="common">Chinese white poplar</name>
    <dbReference type="NCBI Taxonomy" id="118781"/>
    <lineage>
        <taxon>Eukaryota</taxon>
        <taxon>Viridiplantae</taxon>
        <taxon>Streptophyta</taxon>
        <taxon>Embryophyta</taxon>
        <taxon>Tracheophyta</taxon>
        <taxon>Spermatophyta</taxon>
        <taxon>Magnoliopsida</taxon>
        <taxon>eudicotyledons</taxon>
        <taxon>Gunneridae</taxon>
        <taxon>Pentapetalae</taxon>
        <taxon>rosids</taxon>
        <taxon>fabids</taxon>
        <taxon>Malpighiales</taxon>
        <taxon>Salicaceae</taxon>
        <taxon>Saliceae</taxon>
        <taxon>Populus</taxon>
    </lineage>
</organism>
<accession>A0A1I9W0I6</accession>